<dbReference type="Proteomes" id="UP000249542">
    <property type="component" value="Unassembled WGS sequence"/>
</dbReference>
<name>A0A2W7IDN7_9FLAO</name>
<gene>
    <name evidence="4" type="ORF">LX95_00056</name>
</gene>
<keyword evidence="5" id="KW-1185">Reference proteome</keyword>
<evidence type="ECO:0000313" key="5">
    <source>
        <dbReference type="Proteomes" id="UP000249542"/>
    </source>
</evidence>
<proteinExistence type="predicted"/>
<feature type="domain" description="DUF8202" evidence="3">
    <location>
        <begin position="721"/>
        <end position="845"/>
    </location>
</feature>
<dbReference type="Pfam" id="PF18962">
    <property type="entry name" value="Por_Secre_tail"/>
    <property type="match status" value="1"/>
</dbReference>
<dbReference type="GO" id="GO:0004553">
    <property type="term" value="F:hydrolase activity, hydrolyzing O-glycosyl compounds"/>
    <property type="evidence" value="ECO:0007669"/>
    <property type="project" value="UniProtKB-ARBA"/>
</dbReference>
<organism evidence="4 5">
    <name type="scientific">Mesonia algae</name>
    <dbReference type="NCBI Taxonomy" id="213248"/>
    <lineage>
        <taxon>Bacteria</taxon>
        <taxon>Pseudomonadati</taxon>
        <taxon>Bacteroidota</taxon>
        <taxon>Flavobacteriia</taxon>
        <taxon>Flavobacteriales</taxon>
        <taxon>Flavobacteriaceae</taxon>
        <taxon>Mesonia</taxon>
    </lineage>
</organism>
<feature type="domain" description="DUF8202" evidence="3">
    <location>
        <begin position="254"/>
        <end position="424"/>
    </location>
</feature>
<feature type="domain" description="Secretion system C-terminal sorting" evidence="2">
    <location>
        <begin position="1435"/>
        <end position="1504"/>
    </location>
</feature>
<dbReference type="Pfam" id="PF13385">
    <property type="entry name" value="Laminin_G_3"/>
    <property type="match status" value="1"/>
</dbReference>
<dbReference type="Gene3D" id="2.60.120.200">
    <property type="match status" value="2"/>
</dbReference>
<evidence type="ECO:0000259" key="2">
    <source>
        <dbReference type="Pfam" id="PF18962"/>
    </source>
</evidence>
<sequence>MICCSVTSLSIAQNGPGGVGSDTDNPFWFIANTLSSSTSNNNKVSVFPNVGGNTLNATQSTPNRRPTFLTNQLNGFPVLSFNGNDYLEIADNNAINQGGPYADRTLIMAVRTGANVTNRQVIYEEGGGIRGLNIYIDGGSLYAGAYNLNDDDSDTAWGFKYTSTSITANTNYIISFKFSGNSSNTGTIETYLNGVSFGNLTEIGRLFNHNEAILGAQVEDTYYHDGVDSGDGAYFRGQIAEFIFYNKSLNNPERYSVQNYLSSKYNISLGANDVYPYDVPAENDFDFHFIGIGKQNATQQHITSSEGTGILRVAQNTPLANNEFLAIATDEFDNTSLESSSYGCSTSNKSMYRLTSNWRATKSGTFGTVDFSLLIDDFNENVGDNSEVVMFISNNASFTGATEINATSISGGVATFSNVSIANGDFLSFGIAQSNSTTAIPGGVASSLNTRFWYQAEDLNLASNDKVSSWINQGQNGLAIAQTNSNRQPLYVENQMNGFPAVQFDGNNDQLSIPNNVELNTAGPYANRTFSMVFNSGSNITNTQMLYEEGGNTRNLQFFIKDGELHFGGFNKANDGAGSPWNYTSFKTPINTNTNYVLSYVYAGNSSTTGNIHCYLNGELAGTISNIGFLYAHTGDITLGGHTDNITVDGNNSTGDYFEGSIAEFLIHDISLNTVQVRVLHNYYASKYNLSLSNNDFFAFDSALEGDFDFNLVGIYKTSAENKNVSQIGTGIINITNPSSLDSDEHLLIAANRQKIGFLDASDIDCSTPAVDEQKLATIWRVDEEGNVGNVDLNFLIDQINLSTANYSAIELVIANNSAFTSPTLISGTLNCNNISFTGVNLNDGDYFTLRYKDVQPITWDGTNYANGSGIDGAPNNNDQGRKLVVLNAGAAITENASVGCIHIASGAGVIFDAGIEFSVQGDIYNLGIIDGSKASFRLNGNTTQTFSNNSFSMGEFELNNPSGVTVALATNEFLFIDEVLRINQGSLITGDQVYLRCDFINGPAQIDHVQGAITGDITTEQCFQAKRAFRFITSSVDSGESIHNNWQEAAISYTHDPNFGYGTHITGVDTNPDQTNGFDYTPSGNPSMYTYDNVLSQWQKINNTDNTNLVAGVPYRLLVRGDRFIDVTSNSAIPTNTRLRNIGSVITGDVIQNNFNSASGAANFFGNPYHAAVDMDLVLKNVATNNVTPNYYYVYDPDLGGSPTPGTPGGRGGYVTVDLSDGSNNNASSDANQYLQPMQAAFFLTGNAGTTPSLAFTEANKAVDVASTQVFRPTLAMGKEINIQLFTQEAFTNQQTSSDGLRIKFSAQANNAIDAQDAPKFFNLDENLARIDQGNYITIENRALPYEGEVLPLFTYQYRYQDYVLQVDLTDAFDYEVYLEDAYLQTSTLLSTGTQYVNFQVDASIPASIATDRFSLSFGNVLDANSVTTQGLQVYPNPVTGNEVYLQLPQHHGNRLELKVYNVLGQQIFEKIVSPNAEKTLQIDSIPFSASGIYFLKMIDLENDHTYEIKLIKS</sequence>
<evidence type="ECO:0000256" key="1">
    <source>
        <dbReference type="ARBA" id="ARBA00022729"/>
    </source>
</evidence>
<dbReference type="EMBL" id="QKYV01000001">
    <property type="protein sequence ID" value="PZW43732.1"/>
    <property type="molecule type" value="Genomic_DNA"/>
</dbReference>
<reference evidence="4 5" key="1">
    <citation type="submission" date="2018-06" db="EMBL/GenBank/DDBJ databases">
        <title>Genomic Encyclopedia of Archaeal and Bacterial Type Strains, Phase II (KMG-II): from individual species to whole genera.</title>
        <authorList>
            <person name="Goeker M."/>
        </authorList>
    </citation>
    <scope>NUCLEOTIDE SEQUENCE [LARGE SCALE GENOMIC DNA]</scope>
    <source>
        <strain evidence="4 5">DSM 15361</strain>
    </source>
</reference>
<dbReference type="NCBIfam" id="TIGR04183">
    <property type="entry name" value="Por_Secre_tail"/>
    <property type="match status" value="1"/>
</dbReference>
<protein>
    <submittedName>
        <fullName evidence="4">Uncharacterized protein</fullName>
    </submittedName>
</protein>
<dbReference type="Pfam" id="PF26628">
    <property type="entry name" value="DUF8202"/>
    <property type="match status" value="2"/>
</dbReference>
<dbReference type="InterPro" id="IPR058515">
    <property type="entry name" value="DUF8202"/>
</dbReference>
<dbReference type="SUPFAM" id="SSF49899">
    <property type="entry name" value="Concanavalin A-like lectins/glucanases"/>
    <property type="match status" value="2"/>
</dbReference>
<evidence type="ECO:0000259" key="3">
    <source>
        <dbReference type="Pfam" id="PF26628"/>
    </source>
</evidence>
<dbReference type="GO" id="GO:0005975">
    <property type="term" value="P:carbohydrate metabolic process"/>
    <property type="evidence" value="ECO:0007669"/>
    <property type="project" value="UniProtKB-ARBA"/>
</dbReference>
<dbReference type="InterPro" id="IPR013320">
    <property type="entry name" value="ConA-like_dom_sf"/>
</dbReference>
<evidence type="ECO:0000313" key="4">
    <source>
        <dbReference type="EMBL" id="PZW43732.1"/>
    </source>
</evidence>
<dbReference type="InterPro" id="IPR026444">
    <property type="entry name" value="Secre_tail"/>
</dbReference>
<keyword evidence="1" id="KW-0732">Signal</keyword>
<dbReference type="RefSeq" id="WP_211307625.1">
    <property type="nucleotide sequence ID" value="NZ_QKYV01000001.1"/>
</dbReference>
<accession>A0A2W7IDN7</accession>
<comment type="caution">
    <text evidence="4">The sequence shown here is derived from an EMBL/GenBank/DDBJ whole genome shotgun (WGS) entry which is preliminary data.</text>
</comment>